<sequence length="319" mass="34421">MKIGDRVFTRGDAIRWMIVLGFLVLDSIWLAVSGRSVAHASFVAICRAVAMLAAIALILSLIAGMPRVTATSRGLHYRRLALVAQCGALLVAFTNIMSVMSYLMITLAPPLVDARLAELDKLLGFDWPQVYKWVRARPAVTLFLQLAYASGLAQLLLVPMLTGLAGRAEHLREFMSNMILSCTLLLLIAAPWPAAGAYVSFGVASAAEMASVSHFNVLRAGAMQVFDLAHVQGLVSIPSYHTAMALIFVQTMRWTRTGFVVACLLNLAMILSTPTEGGHYLVDVVAGVGLWALTAGLLRVCRAAKPQVLDQHVAQPQPL</sequence>
<dbReference type="GeneID" id="98400119"/>
<organism evidence="2 3">
    <name type="scientific">Cupriavidus basilensis</name>
    <dbReference type="NCBI Taxonomy" id="68895"/>
    <lineage>
        <taxon>Bacteria</taxon>
        <taxon>Pseudomonadati</taxon>
        <taxon>Pseudomonadota</taxon>
        <taxon>Betaproteobacteria</taxon>
        <taxon>Burkholderiales</taxon>
        <taxon>Burkholderiaceae</taxon>
        <taxon>Cupriavidus</taxon>
    </lineage>
</organism>
<dbReference type="Proteomes" id="UP000397656">
    <property type="component" value="Chromosome 1"/>
</dbReference>
<proteinExistence type="predicted"/>
<accession>A0A643FTU8</accession>
<name>A0A643FTU8_9BURK</name>
<feature type="domain" description="Inositolphosphotransferase Aur1/Ipt1" evidence="1">
    <location>
        <begin position="115"/>
        <end position="295"/>
    </location>
</feature>
<evidence type="ECO:0000259" key="1">
    <source>
        <dbReference type="Pfam" id="PF14378"/>
    </source>
</evidence>
<dbReference type="EMBL" id="CP062803">
    <property type="protein sequence ID" value="QOT77304.1"/>
    <property type="molecule type" value="Genomic_DNA"/>
</dbReference>
<evidence type="ECO:0000313" key="3">
    <source>
        <dbReference type="Proteomes" id="UP000397656"/>
    </source>
</evidence>
<dbReference type="GO" id="GO:0016020">
    <property type="term" value="C:membrane"/>
    <property type="evidence" value="ECO:0007669"/>
    <property type="project" value="UniProtKB-SubCell"/>
</dbReference>
<gene>
    <name evidence="2" type="ORF">F7R26_004330</name>
</gene>
<dbReference type="Pfam" id="PF14378">
    <property type="entry name" value="PAP2_3"/>
    <property type="match status" value="1"/>
</dbReference>
<evidence type="ECO:0000313" key="2">
    <source>
        <dbReference type="EMBL" id="QOT77304.1"/>
    </source>
</evidence>
<dbReference type="RefSeq" id="WP_150988522.1">
    <property type="nucleotide sequence ID" value="NZ_CP062803.1"/>
</dbReference>
<reference evidence="2 3" key="1">
    <citation type="submission" date="2020-10" db="EMBL/GenBank/DDBJ databases">
        <title>Complete genome sequence of Cupriavidus basilensis CCUG 49340T.</title>
        <authorList>
            <person name="Salva-Serra F."/>
            <person name="Donoso R.A."/>
            <person name="Cho K.H."/>
            <person name="Yoo J.A."/>
            <person name="Lee K."/>
            <person name="Yoon S.-H."/>
            <person name="Perez-Pantoja D."/>
            <person name="Moore E.R.B."/>
        </authorList>
    </citation>
    <scope>NUCLEOTIDE SEQUENCE [LARGE SCALE GENOMIC DNA]</scope>
    <source>
        <strain evidence="3">CCUG 49340</strain>
    </source>
</reference>
<dbReference type="InterPro" id="IPR026841">
    <property type="entry name" value="Aur1/Ipt1"/>
</dbReference>
<protein>
    <submittedName>
        <fullName evidence="2">Phosphatase PAP2 family protein</fullName>
    </submittedName>
</protein>
<dbReference type="AlphaFoldDB" id="A0A643FTU8"/>